<keyword evidence="3" id="KW-1185">Reference proteome</keyword>
<keyword evidence="1" id="KW-0732">Signal</keyword>
<dbReference type="PROSITE" id="PS51257">
    <property type="entry name" value="PROKAR_LIPOPROTEIN"/>
    <property type="match status" value="1"/>
</dbReference>
<dbReference type="AlphaFoldDB" id="A0A412GZY4"/>
<evidence type="ECO:0008006" key="4">
    <source>
        <dbReference type="Google" id="ProtNLM"/>
    </source>
</evidence>
<feature type="signal peptide" evidence="1">
    <location>
        <begin position="1"/>
        <end position="27"/>
    </location>
</feature>
<reference evidence="2 3" key="1">
    <citation type="submission" date="2018-08" db="EMBL/GenBank/DDBJ databases">
        <title>A genome reference for cultivated species of the human gut microbiota.</title>
        <authorList>
            <person name="Zou Y."/>
            <person name="Xue W."/>
            <person name="Luo G."/>
        </authorList>
    </citation>
    <scope>NUCLEOTIDE SEQUENCE [LARGE SCALE GENOMIC DNA]</scope>
    <source>
        <strain evidence="2 3">AF24-2</strain>
    </source>
</reference>
<accession>A0A412GZY4</accession>
<comment type="caution">
    <text evidence="2">The sequence shown here is derived from an EMBL/GenBank/DDBJ whole genome shotgun (WGS) entry which is preliminary data.</text>
</comment>
<feature type="chain" id="PRO_5019035100" description="Lipoprotein" evidence="1">
    <location>
        <begin position="28"/>
        <end position="378"/>
    </location>
</feature>
<evidence type="ECO:0000256" key="1">
    <source>
        <dbReference type="SAM" id="SignalP"/>
    </source>
</evidence>
<organism evidence="2 3">
    <name type="scientific">Phocaeicola coprocola</name>
    <dbReference type="NCBI Taxonomy" id="310298"/>
    <lineage>
        <taxon>Bacteria</taxon>
        <taxon>Pseudomonadati</taxon>
        <taxon>Bacteroidota</taxon>
        <taxon>Bacteroidia</taxon>
        <taxon>Bacteroidales</taxon>
        <taxon>Bacteroidaceae</taxon>
        <taxon>Phocaeicola</taxon>
    </lineage>
</organism>
<dbReference type="EMBL" id="QRUU01000001">
    <property type="protein sequence ID" value="RGS00567.1"/>
    <property type="molecule type" value="Genomic_DNA"/>
</dbReference>
<name>A0A412GZY4_9BACT</name>
<evidence type="ECO:0000313" key="2">
    <source>
        <dbReference type="EMBL" id="RGS00567.1"/>
    </source>
</evidence>
<dbReference type="Proteomes" id="UP000285864">
    <property type="component" value="Unassembled WGS sequence"/>
</dbReference>
<evidence type="ECO:0000313" key="3">
    <source>
        <dbReference type="Proteomes" id="UP000285864"/>
    </source>
</evidence>
<proteinExistence type="predicted"/>
<sequence length="378" mass="42706">MKINMKTHFLSILVCFAMMISSCNPNSSDEPVVPETPEEPETPEVPVVTGDTVAVSFNLGGEINISEEPLTRSSMNDLYGFNVYQSMTPINVPDDVQKTSITPYAYGYFDDLSSIMLKLAKNRYYFFEMVYIPDGKNKVHQFEDGHYGNPFECIFDESPKNGALNEVMYSNKRNISMMNYGATQAKGIKDYMIQSNHFNNIERYQGVLYNFHATDNNKTVNVSLYRMMVGIKLIIDDFTKGTVTVSSTYGKKYSVSPASNSNTNTLDIVVELLDMPIVGTLFNGTDVGAMNKPIEEFTEIVNSEKPFYDVWPGALFITYRDENSDEITLYANQLFKYKRLTKHVLQFSVSDAIANGGIQPNIKDDIDGDLTEESWSWD</sequence>
<gene>
    <name evidence="2" type="ORF">DWY20_00315</name>
</gene>
<protein>
    <recommendedName>
        <fullName evidence="4">Lipoprotein</fullName>
    </recommendedName>
</protein>